<organism evidence="1 2">
    <name type="scientific">Pseudoalteromonas luteoviolacea</name>
    <dbReference type="NCBI Taxonomy" id="43657"/>
    <lineage>
        <taxon>Bacteria</taxon>
        <taxon>Pseudomonadati</taxon>
        <taxon>Pseudomonadota</taxon>
        <taxon>Gammaproteobacteria</taxon>
        <taxon>Alteromonadales</taxon>
        <taxon>Pseudoalteromonadaceae</taxon>
        <taxon>Pseudoalteromonas</taxon>
    </lineage>
</organism>
<dbReference type="Proteomes" id="UP000093366">
    <property type="component" value="Unassembled WGS sequence"/>
</dbReference>
<comment type="caution">
    <text evidence="1">The sequence shown here is derived from an EMBL/GenBank/DDBJ whole genome shotgun (WGS) entry which is preliminary data.</text>
</comment>
<evidence type="ECO:0000313" key="1">
    <source>
        <dbReference type="EMBL" id="OCQ20225.1"/>
    </source>
</evidence>
<sequence length="425" mass="48747">MANVNKKWFLAEVEYQLKSNSNKYYSVLKMLLENAAGNTAEKLNETMSLLMTRRDISPVCNHLWENIHSYGVGLNRLFANDNRFDEIPTSEEMVKIHHHCIAKATQATLQHFFEEKCQVGLNLVQSVNNVPARYTHSYVCACINVYELLNETLRDCFIPARISWGTSTTDKLILRIAKHYVLPPQAATQEVQERRDELNRNMRYFSNQGYYNASGEYITKTVNNIHALGDWYENKSRDGEMVGSSEEFPNLYIMPRNDKWGADTLVGYHGFPLRDGFYMYVVLPSKKILYMPAAEYIGEGGAAKPFFQYVPHSQLANHGEVLAAGNFQIKECRLSWIDGGSGHYRVASDVNRSNVLDILSIIGYEFGEQIYQEQWNQGEAGLYYRLNKVLKRFEGVRPSKTPEIDDMSKLNSKLLTAVNYLNSFQ</sequence>
<protein>
    <submittedName>
        <fullName evidence="1">Uncharacterized protein</fullName>
    </submittedName>
</protein>
<proteinExistence type="predicted"/>
<reference evidence="2" key="1">
    <citation type="submission" date="2016-07" db="EMBL/GenBank/DDBJ databases">
        <authorList>
            <person name="Florea S."/>
            <person name="Webb J.S."/>
            <person name="Jaromczyk J."/>
            <person name="Schardl C.L."/>
        </authorList>
    </citation>
    <scope>NUCLEOTIDE SEQUENCE [LARGE SCALE GENOMIC DNA]</scope>
    <source>
        <strain evidence="2">IPB1</strain>
    </source>
</reference>
<gene>
    <name evidence="1" type="ORF">A7985_17505</name>
</gene>
<dbReference type="RefSeq" id="WP_065791708.1">
    <property type="nucleotide sequence ID" value="NZ_MAUJ01000006.1"/>
</dbReference>
<accession>A0A1C0TMU3</accession>
<name>A0A1C0TMU3_9GAMM</name>
<evidence type="ECO:0000313" key="2">
    <source>
        <dbReference type="Proteomes" id="UP000093366"/>
    </source>
</evidence>
<dbReference type="EMBL" id="MAUJ01000006">
    <property type="protein sequence ID" value="OCQ20225.1"/>
    <property type="molecule type" value="Genomic_DNA"/>
</dbReference>
<dbReference type="AlphaFoldDB" id="A0A1C0TMU3"/>